<dbReference type="InterPro" id="IPR006043">
    <property type="entry name" value="NCS2"/>
</dbReference>
<feature type="transmembrane region" description="Helical" evidence="8">
    <location>
        <begin position="215"/>
        <end position="236"/>
    </location>
</feature>
<feature type="transmembrane region" description="Helical" evidence="8">
    <location>
        <begin position="73"/>
        <end position="94"/>
    </location>
</feature>
<keyword evidence="6 8" id="KW-1133">Transmembrane helix</keyword>
<evidence type="ECO:0000256" key="1">
    <source>
        <dbReference type="ARBA" id="ARBA00004651"/>
    </source>
</evidence>
<dbReference type="RefSeq" id="WP_216414632.1">
    <property type="nucleotide sequence ID" value="NZ_JAHLQK010000001.1"/>
</dbReference>
<accession>A0ABS6FY27</accession>
<dbReference type="EMBL" id="JAHLQK010000001">
    <property type="protein sequence ID" value="MBU5675129.1"/>
    <property type="molecule type" value="Genomic_DNA"/>
</dbReference>
<reference evidence="9 10" key="1">
    <citation type="submission" date="2021-06" db="EMBL/GenBank/DDBJ databases">
        <authorList>
            <person name="Sun Q."/>
            <person name="Li D."/>
        </authorList>
    </citation>
    <scope>NUCLEOTIDE SEQUENCE [LARGE SCALE GENOMIC DNA]</scope>
    <source>
        <strain evidence="9 10">MSJ-5</strain>
    </source>
</reference>
<evidence type="ECO:0000313" key="10">
    <source>
        <dbReference type="Proteomes" id="UP000779508"/>
    </source>
</evidence>
<feature type="transmembrane region" description="Helical" evidence="8">
    <location>
        <begin position="130"/>
        <end position="149"/>
    </location>
</feature>
<dbReference type="NCBIfam" id="TIGR00801">
    <property type="entry name" value="ncs2"/>
    <property type="match status" value="1"/>
</dbReference>
<protein>
    <submittedName>
        <fullName evidence="9">NCS2 family nucleobase:cation symporter</fullName>
    </submittedName>
</protein>
<dbReference type="PANTHER" id="PTHR42810:SF4">
    <property type="entry name" value="URIC ACID TRANSPORTER UACT"/>
    <property type="match status" value="1"/>
</dbReference>
<evidence type="ECO:0000256" key="4">
    <source>
        <dbReference type="ARBA" id="ARBA00022475"/>
    </source>
</evidence>
<evidence type="ECO:0000256" key="2">
    <source>
        <dbReference type="ARBA" id="ARBA00008821"/>
    </source>
</evidence>
<evidence type="ECO:0000256" key="5">
    <source>
        <dbReference type="ARBA" id="ARBA00022692"/>
    </source>
</evidence>
<proteinExistence type="inferred from homology"/>
<dbReference type="InterPro" id="IPR006042">
    <property type="entry name" value="Xan_ur_permease"/>
</dbReference>
<keyword evidence="7 8" id="KW-0472">Membrane</keyword>
<feature type="transmembrane region" description="Helical" evidence="8">
    <location>
        <begin position="49"/>
        <end position="66"/>
    </location>
</feature>
<evidence type="ECO:0000256" key="6">
    <source>
        <dbReference type="ARBA" id="ARBA00022989"/>
    </source>
</evidence>
<gene>
    <name evidence="9" type="ORF">KQI88_01695</name>
</gene>
<keyword evidence="5 8" id="KW-0812">Transmembrane</keyword>
<sequence length="421" mass="44573">MSKVRKLSDAPIEDISTLGPLKGITLGIQHVFTLFASTVLVPILTGLDIGVALVMSGIGTLIFHFITQGKVPAYLGSSFSFIAPIILAGDLYGLDYARGGIVVAGIIYMIFAWLISIYGSEKILRYFPPIVNGPIIIVISMTLAPNAIAMASQDWLLSMVTLAVIIGIAMFSKGFLKIVPVIIGLTAGYLLAVILRRIDFSPITQAAWIGVPNFALPKFSFASTMIVAPIALTTVVEHIGDVLAMSGVVKKDFARNPGLTRTLIGDGLATSVSACFGGPANTTYSQNTGVLALTKVWDPKVMRVAAVMTILIGLIPKLNAFTSTIPRPVIGGAVIILFGMIASIGARTLVDNKVDFSKSRNMIIIAVILVFGLGGAVIPIKIGYTEIKLVGMALAAIVGIILNIILPTDTDDEYEDEEIIA</sequence>
<evidence type="ECO:0000256" key="7">
    <source>
        <dbReference type="ARBA" id="ARBA00023136"/>
    </source>
</evidence>
<dbReference type="PANTHER" id="PTHR42810">
    <property type="entry name" value="PURINE PERMEASE C1399.01C-RELATED"/>
    <property type="match status" value="1"/>
</dbReference>
<dbReference type="PROSITE" id="PS01116">
    <property type="entry name" value="XANTH_URACIL_PERMASE"/>
    <property type="match status" value="1"/>
</dbReference>
<dbReference type="Proteomes" id="UP000779508">
    <property type="component" value="Unassembled WGS sequence"/>
</dbReference>
<feature type="transmembrane region" description="Helical" evidence="8">
    <location>
        <begin position="100"/>
        <end position="118"/>
    </location>
</feature>
<keyword evidence="3" id="KW-0813">Transport</keyword>
<feature type="transmembrane region" description="Helical" evidence="8">
    <location>
        <begin position="389"/>
        <end position="406"/>
    </location>
</feature>
<name>A0ABS6FY27_9FIRM</name>
<keyword evidence="10" id="KW-1185">Reference proteome</keyword>
<comment type="subcellular location">
    <subcellularLocation>
        <location evidence="1">Cell membrane</location>
        <topology evidence="1">Multi-pass membrane protein</topology>
    </subcellularLocation>
</comment>
<evidence type="ECO:0000256" key="3">
    <source>
        <dbReference type="ARBA" id="ARBA00022448"/>
    </source>
</evidence>
<comment type="similarity">
    <text evidence="2">Belongs to the nucleobase:cation symporter-2 (NCS2) (TC 2.A.40) family.</text>
</comment>
<evidence type="ECO:0000256" key="8">
    <source>
        <dbReference type="SAM" id="Phobius"/>
    </source>
</evidence>
<evidence type="ECO:0000313" key="9">
    <source>
        <dbReference type="EMBL" id="MBU5675129.1"/>
    </source>
</evidence>
<feature type="transmembrane region" description="Helical" evidence="8">
    <location>
        <begin position="178"/>
        <end position="195"/>
    </location>
</feature>
<keyword evidence="4" id="KW-1003">Cell membrane</keyword>
<organism evidence="9 10">
    <name type="scientific">Alkaliphilus flagellatus</name>
    <dbReference type="NCBI Taxonomy" id="2841507"/>
    <lineage>
        <taxon>Bacteria</taxon>
        <taxon>Bacillati</taxon>
        <taxon>Bacillota</taxon>
        <taxon>Clostridia</taxon>
        <taxon>Peptostreptococcales</taxon>
        <taxon>Natronincolaceae</taxon>
        <taxon>Alkaliphilus</taxon>
    </lineage>
</organism>
<feature type="transmembrane region" description="Helical" evidence="8">
    <location>
        <begin position="362"/>
        <end position="383"/>
    </location>
</feature>
<comment type="caution">
    <text evidence="9">The sequence shown here is derived from an EMBL/GenBank/DDBJ whole genome shotgun (WGS) entry which is preliminary data.</text>
</comment>
<feature type="transmembrane region" description="Helical" evidence="8">
    <location>
        <begin position="330"/>
        <end position="350"/>
    </location>
</feature>
<feature type="transmembrane region" description="Helical" evidence="8">
    <location>
        <begin position="301"/>
        <end position="318"/>
    </location>
</feature>
<dbReference type="Pfam" id="PF00860">
    <property type="entry name" value="Xan_ur_permease"/>
    <property type="match status" value="1"/>
</dbReference>